<sequence length="214" mass="23800">MAVSSYVPRGMISAVTLLACRRSPIPGRLRRRQLPAINFSALLLHSSTAMRASQEEFERAKGQAKLLKEDPGNEVKLKLYALFKQAAEGPCTSPKPGMLDFVNKAKWDAWNALGSLPKDTARQNYVDLVSSLVSSQSLSQEKTSSNDKKPEYENLVVTREGNITKIMLNRPTKKNAIDVKMYNEIMLALEAAVKDDSFLTVITGIERKAQILKM</sequence>
<dbReference type="FunFam" id="1.20.80.10:FF:000026">
    <property type="entry name" value="Enoyl-CoA delta isomerase 2, mitochondrial"/>
    <property type="match status" value="1"/>
</dbReference>
<keyword evidence="2" id="KW-0576">Peroxisome</keyword>
<gene>
    <name evidence="5" type="primary">ECI2</name>
</gene>
<proteinExistence type="predicted"/>
<dbReference type="Ensembl" id="ENSVURT00010006494.1">
    <property type="protein sequence ID" value="ENSVURP00010005740.1"/>
    <property type="gene ID" value="ENSVURG00010004465.1"/>
</dbReference>
<dbReference type="Gene3D" id="1.20.80.10">
    <property type="match status" value="1"/>
</dbReference>
<evidence type="ECO:0000256" key="2">
    <source>
        <dbReference type="ARBA" id="ARBA00023140"/>
    </source>
</evidence>
<dbReference type="InterPro" id="IPR014352">
    <property type="entry name" value="FERM/acyl-CoA-bd_prot_sf"/>
</dbReference>
<dbReference type="GO" id="GO:0004165">
    <property type="term" value="F:delta(3)-delta(2)-enoyl-CoA isomerase activity"/>
    <property type="evidence" value="ECO:0007669"/>
    <property type="project" value="TreeGrafter"/>
</dbReference>
<evidence type="ECO:0000313" key="5">
    <source>
        <dbReference type="Ensembl" id="ENSVURP00010005740.1"/>
    </source>
</evidence>
<evidence type="ECO:0000256" key="1">
    <source>
        <dbReference type="ARBA" id="ARBA00004275"/>
    </source>
</evidence>
<dbReference type="SUPFAM" id="SSF52096">
    <property type="entry name" value="ClpP/crotonase"/>
    <property type="match status" value="1"/>
</dbReference>
<dbReference type="InterPro" id="IPR029045">
    <property type="entry name" value="ClpP/crotonase-like_dom_sf"/>
</dbReference>
<dbReference type="AlphaFoldDB" id="A0A4X2K988"/>
<dbReference type="PANTHER" id="PTHR43684:SF1">
    <property type="entry name" value="ENOYL-COA DELTA ISOMERASE 2"/>
    <property type="match status" value="1"/>
</dbReference>
<keyword evidence="6" id="KW-1185">Reference proteome</keyword>
<evidence type="ECO:0000259" key="4">
    <source>
        <dbReference type="PROSITE" id="PS51228"/>
    </source>
</evidence>
<evidence type="ECO:0000313" key="6">
    <source>
        <dbReference type="Proteomes" id="UP000314987"/>
    </source>
</evidence>
<reference evidence="5" key="2">
    <citation type="submission" date="2025-08" db="UniProtKB">
        <authorList>
            <consortium name="Ensembl"/>
        </authorList>
    </citation>
    <scope>IDENTIFICATION</scope>
</reference>
<dbReference type="GO" id="GO:0005739">
    <property type="term" value="C:mitochondrion"/>
    <property type="evidence" value="ECO:0007669"/>
    <property type="project" value="TreeGrafter"/>
</dbReference>
<reference evidence="6" key="1">
    <citation type="submission" date="2018-12" db="EMBL/GenBank/DDBJ databases">
        <authorList>
            <person name="Yazar S."/>
        </authorList>
    </citation>
    <scope>NUCLEOTIDE SEQUENCE [LARGE SCALE GENOMIC DNA]</scope>
</reference>
<accession>A0A4X2K988</accession>
<dbReference type="InterPro" id="IPR035984">
    <property type="entry name" value="Acyl-CoA-binding_sf"/>
</dbReference>
<organism evidence="5 6">
    <name type="scientific">Vombatus ursinus</name>
    <name type="common">Common wombat</name>
    <dbReference type="NCBI Taxonomy" id="29139"/>
    <lineage>
        <taxon>Eukaryota</taxon>
        <taxon>Metazoa</taxon>
        <taxon>Chordata</taxon>
        <taxon>Craniata</taxon>
        <taxon>Vertebrata</taxon>
        <taxon>Euteleostomi</taxon>
        <taxon>Mammalia</taxon>
        <taxon>Metatheria</taxon>
        <taxon>Diprotodontia</taxon>
        <taxon>Vombatidae</taxon>
        <taxon>Vombatus</taxon>
    </lineage>
</organism>
<keyword evidence="3" id="KW-0413">Isomerase</keyword>
<reference evidence="5" key="3">
    <citation type="submission" date="2025-09" db="UniProtKB">
        <authorList>
            <consortium name="Ensembl"/>
        </authorList>
    </citation>
    <scope>IDENTIFICATION</scope>
</reference>
<dbReference type="GO" id="GO:0000062">
    <property type="term" value="F:fatty-acyl-CoA binding"/>
    <property type="evidence" value="ECO:0007669"/>
    <property type="project" value="InterPro"/>
</dbReference>
<comment type="subcellular location">
    <subcellularLocation>
        <location evidence="1">Peroxisome</location>
    </subcellularLocation>
</comment>
<dbReference type="PANTHER" id="PTHR43684">
    <property type="match status" value="1"/>
</dbReference>
<dbReference type="InterPro" id="IPR051053">
    <property type="entry name" value="ECH/Chromodomain_protein"/>
</dbReference>
<dbReference type="PRINTS" id="PR00689">
    <property type="entry name" value="ACOABINDINGP"/>
</dbReference>
<evidence type="ECO:0000256" key="3">
    <source>
        <dbReference type="ARBA" id="ARBA00023235"/>
    </source>
</evidence>
<dbReference type="SUPFAM" id="SSF47027">
    <property type="entry name" value="Acyl-CoA binding protein"/>
    <property type="match status" value="1"/>
</dbReference>
<dbReference type="Proteomes" id="UP000314987">
    <property type="component" value="Unassembled WGS sequence"/>
</dbReference>
<dbReference type="Pfam" id="PF00887">
    <property type="entry name" value="ACBP"/>
    <property type="match status" value="1"/>
</dbReference>
<dbReference type="PROSITE" id="PS51228">
    <property type="entry name" value="ACB_2"/>
    <property type="match status" value="1"/>
</dbReference>
<protein>
    <submittedName>
        <fullName evidence="5">Enoyl-CoA delta isomerase 2</fullName>
    </submittedName>
</protein>
<dbReference type="Gene3D" id="3.30.300.220">
    <property type="match status" value="1"/>
</dbReference>
<dbReference type="GeneTree" id="ENSGT00940000155105"/>
<dbReference type="GO" id="GO:0005777">
    <property type="term" value="C:peroxisome"/>
    <property type="evidence" value="ECO:0007669"/>
    <property type="project" value="UniProtKB-SubCell"/>
</dbReference>
<name>A0A4X2K988_VOMUR</name>
<dbReference type="InterPro" id="IPR000582">
    <property type="entry name" value="Acyl-CoA-binding_protein"/>
</dbReference>
<feature type="domain" description="ACB" evidence="4">
    <location>
        <begin position="53"/>
        <end position="138"/>
    </location>
</feature>